<evidence type="ECO:0000313" key="3">
    <source>
        <dbReference type="Proteomes" id="UP000248330"/>
    </source>
</evidence>
<comment type="caution">
    <text evidence="2">The sequence shown here is derived from an EMBL/GenBank/DDBJ whole genome shotgun (WGS) entry which is preliminary data.</text>
</comment>
<dbReference type="Gene3D" id="2.40.160.10">
    <property type="entry name" value="Porin"/>
    <property type="match status" value="1"/>
</dbReference>
<name>A0A318ED90_9GAMM</name>
<organism evidence="2 3">
    <name type="scientific">Sinimarinibacterium flocculans</name>
    <dbReference type="NCBI Taxonomy" id="985250"/>
    <lineage>
        <taxon>Bacteria</taxon>
        <taxon>Pseudomonadati</taxon>
        <taxon>Pseudomonadota</taxon>
        <taxon>Gammaproteobacteria</taxon>
        <taxon>Nevskiales</taxon>
        <taxon>Nevskiaceae</taxon>
        <taxon>Sinimarinibacterium</taxon>
    </lineage>
</organism>
<dbReference type="EMBL" id="QICN01000002">
    <property type="protein sequence ID" value="PXV70473.1"/>
    <property type="molecule type" value="Genomic_DNA"/>
</dbReference>
<sequence length="215" mass="23247">MRTLANLGVVLALAAPCSAFAGHQSNLDGYYIPQSEFSFEPETALPFDFDENGDGYGIKAQFQVSSVFFIHGEYQAIDYGEDDDTGVLKDDLNTYRIGGGFFFSDSQPFFVKGEYIGVDLGDSDDGDEEIDEDYNGYGVHIGALGHVGDALNLTASIGYVDLDGTAGIEFLVGVGFQLTPLIGVFADYRNTDLELDDGGGDFKLTDVRTGVRFVF</sequence>
<reference evidence="2 3" key="1">
    <citation type="submission" date="2018-04" db="EMBL/GenBank/DDBJ databases">
        <title>Genomic Encyclopedia of Type Strains, Phase IV (KMG-IV): sequencing the most valuable type-strain genomes for metagenomic binning, comparative biology and taxonomic classification.</title>
        <authorList>
            <person name="Goeker M."/>
        </authorList>
    </citation>
    <scope>NUCLEOTIDE SEQUENCE [LARGE SCALE GENOMIC DNA]</scope>
    <source>
        <strain evidence="2 3">DSM 104150</strain>
    </source>
</reference>
<proteinExistence type="predicted"/>
<dbReference type="AlphaFoldDB" id="A0A318ED90"/>
<evidence type="ECO:0000313" key="2">
    <source>
        <dbReference type="EMBL" id="PXV70473.1"/>
    </source>
</evidence>
<accession>A0A318ED90</accession>
<dbReference type="Proteomes" id="UP000248330">
    <property type="component" value="Unassembled WGS sequence"/>
</dbReference>
<dbReference type="OrthoDB" id="7067810at2"/>
<keyword evidence="3" id="KW-1185">Reference proteome</keyword>
<gene>
    <name evidence="2" type="ORF">C8D93_102332</name>
</gene>
<dbReference type="RefSeq" id="WP_110264133.1">
    <property type="nucleotide sequence ID" value="NZ_CAKZQT010000013.1"/>
</dbReference>
<keyword evidence="1" id="KW-0732">Signal</keyword>
<evidence type="ECO:0000256" key="1">
    <source>
        <dbReference type="SAM" id="SignalP"/>
    </source>
</evidence>
<dbReference type="SUPFAM" id="SSF56935">
    <property type="entry name" value="Porins"/>
    <property type="match status" value="1"/>
</dbReference>
<dbReference type="InterPro" id="IPR023614">
    <property type="entry name" value="Porin_dom_sf"/>
</dbReference>
<protein>
    <submittedName>
        <fullName evidence="2">Outer membrane protein with beta-barrel domain</fullName>
    </submittedName>
</protein>
<feature type="signal peptide" evidence="1">
    <location>
        <begin position="1"/>
        <end position="21"/>
    </location>
</feature>
<feature type="chain" id="PRO_5016447667" evidence="1">
    <location>
        <begin position="22"/>
        <end position="215"/>
    </location>
</feature>